<reference evidence="1" key="1">
    <citation type="submission" date="2014-09" db="EMBL/GenBank/DDBJ databases">
        <authorList>
            <person name="Magalhaes I.L.F."/>
            <person name="Oliveira U."/>
            <person name="Santos F.R."/>
            <person name="Vidigal T.H.D.A."/>
            <person name="Brescovit A.D."/>
            <person name="Santos A.J."/>
        </authorList>
    </citation>
    <scope>NUCLEOTIDE SEQUENCE</scope>
    <source>
        <tissue evidence="1">Shoot tissue taken approximately 20 cm above the soil surface</tissue>
    </source>
</reference>
<proteinExistence type="predicted"/>
<reference evidence="1" key="2">
    <citation type="journal article" date="2015" name="Data Brief">
        <title>Shoot transcriptome of the giant reed, Arundo donax.</title>
        <authorList>
            <person name="Barrero R.A."/>
            <person name="Guerrero F.D."/>
            <person name="Moolhuijzen P."/>
            <person name="Goolsby J.A."/>
            <person name="Tidwell J."/>
            <person name="Bellgard S.E."/>
            <person name="Bellgard M.I."/>
        </authorList>
    </citation>
    <scope>NUCLEOTIDE SEQUENCE</scope>
    <source>
        <tissue evidence="1">Shoot tissue taken approximately 20 cm above the soil surface</tissue>
    </source>
</reference>
<evidence type="ECO:0000313" key="1">
    <source>
        <dbReference type="EMBL" id="JAD15784.1"/>
    </source>
</evidence>
<dbReference type="AlphaFoldDB" id="A0A0A8XPP2"/>
<sequence length="70" mass="7688">MGQCIHLISTLQAYSGSHSLYHRCTIVGSEACCLLQVAKFLCGGSSGLSVGKHKVHTLWLYFYLQSLPLM</sequence>
<accession>A0A0A8XPP2</accession>
<name>A0A0A8XPP2_ARUDO</name>
<dbReference type="EMBL" id="GBRH01282111">
    <property type="protein sequence ID" value="JAD15784.1"/>
    <property type="molecule type" value="Transcribed_RNA"/>
</dbReference>
<protein>
    <submittedName>
        <fullName evidence="1">Uncharacterized protein</fullName>
    </submittedName>
</protein>
<organism evidence="1">
    <name type="scientific">Arundo donax</name>
    <name type="common">Giant reed</name>
    <name type="synonym">Donax arundinaceus</name>
    <dbReference type="NCBI Taxonomy" id="35708"/>
    <lineage>
        <taxon>Eukaryota</taxon>
        <taxon>Viridiplantae</taxon>
        <taxon>Streptophyta</taxon>
        <taxon>Embryophyta</taxon>
        <taxon>Tracheophyta</taxon>
        <taxon>Spermatophyta</taxon>
        <taxon>Magnoliopsida</taxon>
        <taxon>Liliopsida</taxon>
        <taxon>Poales</taxon>
        <taxon>Poaceae</taxon>
        <taxon>PACMAD clade</taxon>
        <taxon>Arundinoideae</taxon>
        <taxon>Arundineae</taxon>
        <taxon>Arundo</taxon>
    </lineage>
</organism>